<gene>
    <name evidence="2" type="ORF">EG352_22545</name>
</gene>
<keyword evidence="2" id="KW-0540">Nuclease</keyword>
<dbReference type="Proteomes" id="UP000269015">
    <property type="component" value="Chromosome"/>
</dbReference>
<dbReference type="AlphaFoldDB" id="A0AAD0Z074"/>
<reference evidence="2 3" key="1">
    <citation type="submission" date="2018-11" db="EMBL/GenBank/DDBJ databases">
        <title>Proposal to divide the Flavobacteriaceae and reorganize its genera based on Amino Acid Identity values calculated from whole genome sequences.</title>
        <authorList>
            <person name="Nicholson A.C."/>
            <person name="Gulvik C.A."/>
            <person name="Whitney A.M."/>
            <person name="Humrighouse B.W."/>
            <person name="Bell M."/>
            <person name="Holmes B."/>
            <person name="Steigerwalt A.G."/>
            <person name="Villarma A."/>
            <person name="Sheth M."/>
            <person name="Batra D."/>
            <person name="Pryor J."/>
            <person name="Bernardet J.-F."/>
            <person name="Hugo C."/>
            <person name="Kampfer P."/>
            <person name="Newman J."/>
            <person name="McQuiston J.R."/>
        </authorList>
    </citation>
    <scope>NUCLEOTIDE SEQUENCE [LARGE SCALE GENOMIC DNA]</scope>
    <source>
        <strain evidence="2 3">H5559</strain>
    </source>
</reference>
<feature type="domain" description="HNH nuclease" evidence="1">
    <location>
        <begin position="63"/>
        <end position="116"/>
    </location>
</feature>
<dbReference type="Pfam" id="PF01844">
    <property type="entry name" value="HNH"/>
    <property type="match status" value="1"/>
</dbReference>
<dbReference type="InterPro" id="IPR002711">
    <property type="entry name" value="HNH"/>
</dbReference>
<accession>A0AAD0Z074</accession>
<protein>
    <submittedName>
        <fullName evidence="2">HNH endonuclease</fullName>
    </submittedName>
</protein>
<sequence length="120" mass="12709">MAIITTKGKAAPGIIKGEAGIINAETQIAKAEAKLLSDLPKPPKGKGSVLPADRDPARVYTKTQKTKMLEKQNGLCIGCGEAKTIDQIHGHHVIRHADGGATTMENGVGLCHTCHKQIHK</sequence>
<dbReference type="CDD" id="cd00085">
    <property type="entry name" value="HNHc"/>
    <property type="match status" value="1"/>
</dbReference>
<dbReference type="InterPro" id="IPR003615">
    <property type="entry name" value="HNH_nuc"/>
</dbReference>
<dbReference type="RefSeq" id="WP_061085304.1">
    <property type="nucleotide sequence ID" value="NZ_CP033828.1"/>
</dbReference>
<evidence type="ECO:0000259" key="1">
    <source>
        <dbReference type="SMART" id="SM00507"/>
    </source>
</evidence>
<dbReference type="SMART" id="SM00507">
    <property type="entry name" value="HNHc"/>
    <property type="match status" value="1"/>
</dbReference>
<dbReference type="GO" id="GO:0004519">
    <property type="term" value="F:endonuclease activity"/>
    <property type="evidence" value="ECO:0007669"/>
    <property type="project" value="UniProtKB-KW"/>
</dbReference>
<proteinExistence type="predicted"/>
<evidence type="ECO:0000313" key="2">
    <source>
        <dbReference type="EMBL" id="AZB20331.1"/>
    </source>
</evidence>
<name>A0AAD0Z074_CHRID</name>
<evidence type="ECO:0000313" key="3">
    <source>
        <dbReference type="Proteomes" id="UP000269015"/>
    </source>
</evidence>
<dbReference type="EMBL" id="CP033930">
    <property type="protein sequence ID" value="AZB20331.1"/>
    <property type="molecule type" value="Genomic_DNA"/>
</dbReference>
<organism evidence="2 3">
    <name type="scientific">Chryseobacterium indologenes</name>
    <name type="common">Flavobacterium indologenes</name>
    <dbReference type="NCBI Taxonomy" id="253"/>
    <lineage>
        <taxon>Bacteria</taxon>
        <taxon>Pseudomonadati</taxon>
        <taxon>Bacteroidota</taxon>
        <taxon>Flavobacteriia</taxon>
        <taxon>Flavobacteriales</taxon>
        <taxon>Weeksellaceae</taxon>
        <taxon>Chryseobacterium group</taxon>
        <taxon>Chryseobacterium</taxon>
    </lineage>
</organism>
<dbReference type="GO" id="GO:0003676">
    <property type="term" value="F:nucleic acid binding"/>
    <property type="evidence" value="ECO:0007669"/>
    <property type="project" value="InterPro"/>
</dbReference>
<keyword evidence="2" id="KW-0255">Endonuclease</keyword>
<dbReference type="GO" id="GO:0008270">
    <property type="term" value="F:zinc ion binding"/>
    <property type="evidence" value="ECO:0007669"/>
    <property type="project" value="InterPro"/>
</dbReference>
<dbReference type="Gene3D" id="1.10.30.50">
    <property type="match status" value="1"/>
</dbReference>
<keyword evidence="2" id="KW-0378">Hydrolase</keyword>